<accession>A0ABT0R7X5</accession>
<reference evidence="1 2" key="1">
    <citation type="submission" date="2022-03" db="EMBL/GenBank/DDBJ databases">
        <title>Taxonomic description of new species and reclassification of some bacterial strains.</title>
        <authorList>
            <person name="Ndongo S."/>
        </authorList>
    </citation>
    <scope>NUCLEOTIDE SEQUENCE [LARGE SCALE GENOMIC DNA]</scope>
    <source>
        <strain evidence="1 2">Marseille-P6666</strain>
    </source>
</reference>
<sequence>MGSIGSYATNKGNAKSALAQGRAARDAAYVNAANTEAESASALRLTAENMATARRNQTAATASVRAARGASGLTTEGSGLQAELTTAEILEKQISDMSLGAAINDQNKRHEAAMQRWEGDATLVSAQNQAAAYRSAANGALVSTGIQGLGALAGGIGAGMGAFGSTTAAQGAFAGFNLGGLAGSVFPGSTADPRLGMMELGAWAASPAKSDFSFYNYTQKWNPYRSMGL</sequence>
<dbReference type="EMBL" id="JAMGSI010000001">
    <property type="protein sequence ID" value="MCL6657025.1"/>
    <property type="molecule type" value="Genomic_DNA"/>
</dbReference>
<organism evidence="1 2">
    <name type="scientific">Akkermansia massiliensis</name>
    <dbReference type="NCBI Taxonomy" id="2927224"/>
    <lineage>
        <taxon>Bacteria</taxon>
        <taxon>Pseudomonadati</taxon>
        <taxon>Verrucomicrobiota</taxon>
        <taxon>Verrucomicrobiia</taxon>
        <taxon>Verrucomicrobiales</taxon>
        <taxon>Akkermansiaceae</taxon>
        <taxon>Akkermansia</taxon>
    </lineage>
</organism>
<gene>
    <name evidence="1" type="ORF">M8N44_06785</name>
</gene>
<name>A0ABT0R7X5_9BACT</name>
<evidence type="ECO:0000313" key="2">
    <source>
        <dbReference type="Proteomes" id="UP001202031"/>
    </source>
</evidence>
<proteinExistence type="predicted"/>
<dbReference type="GeneID" id="84023560"/>
<protein>
    <submittedName>
        <fullName evidence="1">Uncharacterized protein</fullName>
    </submittedName>
</protein>
<keyword evidence="2" id="KW-1185">Reference proteome</keyword>
<evidence type="ECO:0000313" key="1">
    <source>
        <dbReference type="EMBL" id="MCL6657025.1"/>
    </source>
</evidence>
<dbReference type="Proteomes" id="UP001202031">
    <property type="component" value="Unassembled WGS sequence"/>
</dbReference>
<comment type="caution">
    <text evidence="1">The sequence shown here is derived from an EMBL/GenBank/DDBJ whole genome shotgun (WGS) entry which is preliminary data.</text>
</comment>
<dbReference type="RefSeq" id="WP_215709496.1">
    <property type="nucleotide sequence ID" value="NZ_CP072027.1"/>
</dbReference>